<protein>
    <recommendedName>
        <fullName evidence="3">Protein kinase domain-containing protein</fullName>
    </recommendedName>
</protein>
<evidence type="ECO:0000313" key="2">
    <source>
        <dbReference type="Proteomes" id="UP001501940"/>
    </source>
</evidence>
<dbReference type="AlphaFoldDB" id="A0A3Q1D905"/>
<reference evidence="1 2" key="1">
    <citation type="submission" date="2022-01" db="EMBL/GenBank/DDBJ databases">
        <title>A chromosome-scale genome assembly of the false clownfish, Amphiprion ocellaris.</title>
        <authorList>
            <person name="Ryu T."/>
        </authorList>
    </citation>
    <scope>NUCLEOTIDE SEQUENCE [LARGE SCALE GENOMIC DNA]</scope>
</reference>
<dbReference type="STRING" id="80972.ENSAOCP00000027431"/>
<dbReference type="SUPFAM" id="SSF56112">
    <property type="entry name" value="Protein kinase-like (PK-like)"/>
    <property type="match status" value="1"/>
</dbReference>
<dbReference type="InterPro" id="IPR011009">
    <property type="entry name" value="Kinase-like_dom_sf"/>
</dbReference>
<dbReference type="GeneTree" id="ENSGT00940000159555"/>
<proteinExistence type="predicted"/>
<organism evidence="1 2">
    <name type="scientific">Amphiprion ocellaris</name>
    <name type="common">Clown anemonefish</name>
    <dbReference type="NCBI Taxonomy" id="80972"/>
    <lineage>
        <taxon>Eukaryota</taxon>
        <taxon>Metazoa</taxon>
        <taxon>Chordata</taxon>
        <taxon>Craniata</taxon>
        <taxon>Vertebrata</taxon>
        <taxon>Euteleostomi</taxon>
        <taxon>Actinopterygii</taxon>
        <taxon>Neopterygii</taxon>
        <taxon>Teleostei</taxon>
        <taxon>Neoteleostei</taxon>
        <taxon>Acanthomorphata</taxon>
        <taxon>Ovalentaria</taxon>
        <taxon>Pomacentridae</taxon>
        <taxon>Amphiprion</taxon>
    </lineage>
</organism>
<sequence length="95" mass="10838">MQLCQYQLATTAHIFRCTSPDRCLTLQLRFFTSLLGSCRHILTGREVAIKIIDKMQLNPNSLQKLFREVRIMKFLNHPNIKDYTDTPAAAVVTAG</sequence>
<name>A0A3Q1D905_AMPOC</name>
<evidence type="ECO:0000313" key="1">
    <source>
        <dbReference type="Ensembl" id="ENSAOCP00000027431.2"/>
    </source>
</evidence>
<dbReference type="Ensembl" id="ENSAOCT00000030447.2">
    <property type="protein sequence ID" value="ENSAOCP00000027431.2"/>
    <property type="gene ID" value="ENSAOCG00000016339.2"/>
</dbReference>
<dbReference type="Gene3D" id="3.30.200.20">
    <property type="entry name" value="Phosphorylase Kinase, domain 1"/>
    <property type="match status" value="1"/>
</dbReference>
<dbReference type="Proteomes" id="UP001501940">
    <property type="component" value="Chromosome 6"/>
</dbReference>
<accession>A0A3Q1D905</accession>
<reference evidence="1" key="2">
    <citation type="submission" date="2025-08" db="UniProtKB">
        <authorList>
            <consortium name="Ensembl"/>
        </authorList>
    </citation>
    <scope>IDENTIFICATION</scope>
</reference>
<reference evidence="1" key="3">
    <citation type="submission" date="2025-09" db="UniProtKB">
        <authorList>
            <consortium name="Ensembl"/>
        </authorList>
    </citation>
    <scope>IDENTIFICATION</scope>
</reference>
<evidence type="ECO:0008006" key="3">
    <source>
        <dbReference type="Google" id="ProtNLM"/>
    </source>
</evidence>
<keyword evidence="2" id="KW-1185">Reference proteome</keyword>